<name>A0A1E3HP00_9TREE</name>
<organism evidence="3 4">
    <name type="scientific">Cryptococcus amylolentus CBS 6039</name>
    <dbReference type="NCBI Taxonomy" id="1295533"/>
    <lineage>
        <taxon>Eukaryota</taxon>
        <taxon>Fungi</taxon>
        <taxon>Dikarya</taxon>
        <taxon>Basidiomycota</taxon>
        <taxon>Agaricomycotina</taxon>
        <taxon>Tremellomycetes</taxon>
        <taxon>Tremellales</taxon>
        <taxon>Cryptococcaceae</taxon>
        <taxon>Cryptococcus</taxon>
    </lineage>
</organism>
<dbReference type="PANTHER" id="PTHR42840:SF5">
    <property type="entry name" value="NAD(P)-BINDING ROSSMANN-FOLD SUPERFAMILY PROTEIN"/>
    <property type="match status" value="1"/>
</dbReference>
<accession>A0A1E3HP00</accession>
<dbReference type="GeneID" id="30155923"/>
<evidence type="ECO:0000313" key="4">
    <source>
        <dbReference type="Proteomes" id="UP000094065"/>
    </source>
</evidence>
<evidence type="ECO:0000313" key="3">
    <source>
        <dbReference type="EMBL" id="ODN77436.1"/>
    </source>
</evidence>
<dbReference type="STRING" id="1295533.A0A1E3HP00"/>
<dbReference type="Proteomes" id="UP000094065">
    <property type="component" value="Unassembled WGS sequence"/>
</dbReference>
<dbReference type="SUPFAM" id="SSF51735">
    <property type="entry name" value="NAD(P)-binding Rossmann-fold domains"/>
    <property type="match status" value="1"/>
</dbReference>
<sequence length="399" mass="43276">MPANVALLGSGVFAQESYLPALINLSKSNTLNLHTIWSRSESSAQTLHSKYTPPQGSSAPTLRYGDDGLAAVLADAEIDAVLFVLPITKQPDLVRRAWKAGKHVLSEKPLGRDVREAKELVEEYEKVYKPKDLIWRVAENYAHEPVLRWAADLLKSTPEAGPILYWDLKFIAFVEDGSKYHATSWRTIPDYQGGFLLDGGIHWAAFLRTVLPPAARPASVVAFSSLHRAFLLPHDTIQAIALPAPSSTIPPNGPKTKLSSANITESEVPTQPGQSIPRGQVTMSLAKPDLPSSAQTPNGLYITLLNGFLSIESSPTLESSEWVAKFAPAQGSGLEAKEKTSQMEGVEVEIGMFANAVAAQKEGKENGEQNFGEPRGALWDLGMLEAMLNSNGAETKIEQ</sequence>
<dbReference type="GO" id="GO:0005737">
    <property type="term" value="C:cytoplasm"/>
    <property type="evidence" value="ECO:0007669"/>
    <property type="project" value="TreeGrafter"/>
</dbReference>
<keyword evidence="4" id="KW-1185">Reference proteome</keyword>
<dbReference type="Gene3D" id="3.40.50.720">
    <property type="entry name" value="NAD(P)-binding Rossmann-like Domain"/>
    <property type="match status" value="1"/>
</dbReference>
<dbReference type="GO" id="GO:0006740">
    <property type="term" value="P:NADPH regeneration"/>
    <property type="evidence" value="ECO:0007669"/>
    <property type="project" value="TreeGrafter"/>
</dbReference>
<gene>
    <name evidence="3" type="ORF">L202_04614</name>
</gene>
<protein>
    <recommendedName>
        <fullName evidence="2">Gfo/Idh/MocA-like oxidoreductase N-terminal domain-containing protein</fullName>
    </recommendedName>
</protein>
<dbReference type="RefSeq" id="XP_018992672.1">
    <property type="nucleotide sequence ID" value="XM_019138729.1"/>
</dbReference>
<dbReference type="OrthoDB" id="64915at2759"/>
<dbReference type="Gene3D" id="3.30.360.10">
    <property type="entry name" value="Dihydrodipicolinate Reductase, domain 2"/>
    <property type="match status" value="1"/>
</dbReference>
<evidence type="ECO:0000256" key="1">
    <source>
        <dbReference type="SAM" id="MobiDB-lite"/>
    </source>
</evidence>
<dbReference type="EMBL" id="AWGJ01000007">
    <property type="protein sequence ID" value="ODN77436.1"/>
    <property type="molecule type" value="Genomic_DNA"/>
</dbReference>
<feature type="compositionally biased region" description="Polar residues" evidence="1">
    <location>
        <begin position="257"/>
        <end position="274"/>
    </location>
</feature>
<comment type="caution">
    <text evidence="3">The sequence shown here is derived from an EMBL/GenBank/DDBJ whole genome shotgun (WGS) entry which is preliminary data.</text>
</comment>
<dbReference type="GO" id="GO:0000166">
    <property type="term" value="F:nucleotide binding"/>
    <property type="evidence" value="ECO:0007669"/>
    <property type="project" value="InterPro"/>
</dbReference>
<evidence type="ECO:0000259" key="2">
    <source>
        <dbReference type="Pfam" id="PF01408"/>
    </source>
</evidence>
<dbReference type="SUPFAM" id="SSF55347">
    <property type="entry name" value="Glyceraldehyde-3-phosphate dehydrogenase-like, C-terminal domain"/>
    <property type="match status" value="1"/>
</dbReference>
<dbReference type="InterPro" id="IPR036291">
    <property type="entry name" value="NAD(P)-bd_dom_sf"/>
</dbReference>
<dbReference type="InterPro" id="IPR000683">
    <property type="entry name" value="Gfo/Idh/MocA-like_OxRdtase_N"/>
</dbReference>
<dbReference type="Pfam" id="PF01408">
    <property type="entry name" value="GFO_IDH_MocA"/>
    <property type="match status" value="1"/>
</dbReference>
<proteinExistence type="predicted"/>
<reference evidence="3 4" key="1">
    <citation type="submission" date="2016-06" db="EMBL/GenBank/DDBJ databases">
        <title>Evolution of pathogenesis and genome organization in the Tremellales.</title>
        <authorList>
            <person name="Cuomo C."/>
            <person name="Litvintseva A."/>
            <person name="Heitman J."/>
            <person name="Chen Y."/>
            <person name="Sun S."/>
            <person name="Springer D."/>
            <person name="Dromer F."/>
            <person name="Young S."/>
            <person name="Zeng Q."/>
            <person name="Chapman S."/>
            <person name="Gujja S."/>
            <person name="Saif S."/>
            <person name="Birren B."/>
        </authorList>
    </citation>
    <scope>NUCLEOTIDE SEQUENCE [LARGE SCALE GENOMIC DNA]</scope>
    <source>
        <strain evidence="3 4">CBS 6039</strain>
    </source>
</reference>
<dbReference type="AlphaFoldDB" id="A0A1E3HP00"/>
<feature type="domain" description="Gfo/Idh/MocA-like oxidoreductase N-terminal" evidence="2">
    <location>
        <begin position="4"/>
        <end position="126"/>
    </location>
</feature>
<feature type="region of interest" description="Disordered" evidence="1">
    <location>
        <begin position="243"/>
        <end position="278"/>
    </location>
</feature>
<dbReference type="GO" id="GO:0016491">
    <property type="term" value="F:oxidoreductase activity"/>
    <property type="evidence" value="ECO:0007669"/>
    <property type="project" value="TreeGrafter"/>
</dbReference>
<dbReference type="PANTHER" id="PTHR42840">
    <property type="entry name" value="NAD(P)-BINDING ROSSMANN-FOLD SUPERFAMILY PROTEIN-RELATED"/>
    <property type="match status" value="1"/>
</dbReference>